<dbReference type="SUPFAM" id="SSF52218">
    <property type="entry name" value="Flavoproteins"/>
    <property type="match status" value="1"/>
</dbReference>
<comment type="similarity">
    <text evidence="2">Belongs to the WrbA family.</text>
</comment>
<dbReference type="PROSITE" id="PS50902">
    <property type="entry name" value="FLAVODOXIN_LIKE"/>
    <property type="match status" value="1"/>
</dbReference>
<evidence type="ECO:0000313" key="4">
    <source>
        <dbReference type="EMBL" id="NID12310.1"/>
    </source>
</evidence>
<dbReference type="GO" id="GO:0003955">
    <property type="term" value="F:NAD(P)H dehydrogenase (quinone) activity"/>
    <property type="evidence" value="ECO:0007669"/>
    <property type="project" value="UniProtKB-EC"/>
</dbReference>
<dbReference type="InterPro" id="IPR001226">
    <property type="entry name" value="Flavodoxin_CS"/>
</dbReference>
<evidence type="ECO:0000259" key="3">
    <source>
        <dbReference type="PROSITE" id="PS50902"/>
    </source>
</evidence>
<dbReference type="PANTHER" id="PTHR30546:SF23">
    <property type="entry name" value="FLAVOPROTEIN-LIKE PROTEIN YCP4-RELATED"/>
    <property type="match status" value="1"/>
</dbReference>
<comment type="caution">
    <text evidence="4">The sequence shown here is derived from an EMBL/GenBank/DDBJ whole genome shotgun (WGS) entry which is preliminary data.</text>
</comment>
<name>A0ABX0QIP6_9BACT</name>
<dbReference type="Proteomes" id="UP000606008">
    <property type="component" value="Unassembled WGS sequence"/>
</dbReference>
<keyword evidence="4" id="KW-0560">Oxidoreductase</keyword>
<sequence>MAKVAIIYYSATGTTYKLAKAIEEGATAAGAEVRLLKVKELAPDEAIASNEGWSKHRLETQDLPEATLDDLEWADAIILGTPTRYGLPSSQLKQFLDSTGPLWGAGKLINKVGSSFCTVATLHGGHESTILAINNTFYSWGALIVAPSYADPIQFQSGNPYGASFTSQNGTLSPDETALASARFQGKRVTEVTAKFIGQ</sequence>
<evidence type="ECO:0000256" key="2">
    <source>
        <dbReference type="ARBA" id="ARBA00006961"/>
    </source>
</evidence>
<dbReference type="InterPro" id="IPR029039">
    <property type="entry name" value="Flavoprotein-like_sf"/>
</dbReference>
<proteinExistence type="inferred from homology"/>
<dbReference type="Gene3D" id="3.40.50.360">
    <property type="match status" value="1"/>
</dbReference>
<organism evidence="4 5">
    <name type="scientific">Fibrivirga algicola</name>
    <dbReference type="NCBI Taxonomy" id="2950420"/>
    <lineage>
        <taxon>Bacteria</taxon>
        <taxon>Pseudomonadati</taxon>
        <taxon>Bacteroidota</taxon>
        <taxon>Cytophagia</taxon>
        <taxon>Cytophagales</taxon>
        <taxon>Spirosomataceae</taxon>
        <taxon>Fibrivirga</taxon>
    </lineage>
</organism>
<dbReference type="Pfam" id="PF03358">
    <property type="entry name" value="FMN_red"/>
    <property type="match status" value="1"/>
</dbReference>
<evidence type="ECO:0000313" key="5">
    <source>
        <dbReference type="Proteomes" id="UP000606008"/>
    </source>
</evidence>
<comment type="cofactor">
    <cofactor evidence="1">
        <name>FMN</name>
        <dbReference type="ChEBI" id="CHEBI:58210"/>
    </cofactor>
</comment>
<dbReference type="EMBL" id="WAEL01000007">
    <property type="protein sequence ID" value="NID12310.1"/>
    <property type="molecule type" value="Genomic_DNA"/>
</dbReference>
<gene>
    <name evidence="4" type="primary">wrbA</name>
    <name evidence="4" type="ORF">F7231_19205</name>
</gene>
<keyword evidence="5" id="KW-1185">Reference proteome</keyword>
<feature type="domain" description="Flavodoxin-like" evidence="3">
    <location>
        <begin position="4"/>
        <end position="173"/>
    </location>
</feature>
<dbReference type="InterPro" id="IPR008254">
    <property type="entry name" value="Flavodoxin/NO_synth"/>
</dbReference>
<evidence type="ECO:0000256" key="1">
    <source>
        <dbReference type="ARBA" id="ARBA00001917"/>
    </source>
</evidence>
<dbReference type="InterPro" id="IPR005025">
    <property type="entry name" value="FMN_Rdtase-like_dom"/>
</dbReference>
<dbReference type="PROSITE" id="PS00201">
    <property type="entry name" value="FLAVODOXIN"/>
    <property type="match status" value="1"/>
</dbReference>
<dbReference type="RefSeq" id="WP_085415211.1">
    <property type="nucleotide sequence ID" value="NZ_WAEL01000007.1"/>
</dbReference>
<protein>
    <submittedName>
        <fullName evidence="4">NAD(P)H:quinone oxidoreductase</fullName>
        <ecNumber evidence="4">1.6.5.2</ecNumber>
    </submittedName>
</protein>
<reference evidence="5" key="2">
    <citation type="submission" date="2023-07" db="EMBL/GenBank/DDBJ databases">
        <authorList>
            <person name="Jung D.-H."/>
        </authorList>
    </citation>
    <scope>NUCLEOTIDE SEQUENCE [LARGE SCALE GENOMIC DNA]</scope>
    <source>
        <strain evidence="5">JA-25</strain>
    </source>
</reference>
<dbReference type="EC" id="1.6.5.2" evidence="4"/>
<dbReference type="InterPro" id="IPR010089">
    <property type="entry name" value="Flavoprotein_WrbA-like"/>
</dbReference>
<reference evidence="5" key="1">
    <citation type="submission" date="2019-09" db="EMBL/GenBank/DDBJ databases">
        <authorList>
            <person name="Jung D.-H."/>
        </authorList>
    </citation>
    <scope>NUCLEOTIDE SEQUENCE [LARGE SCALE GENOMIC DNA]</scope>
    <source>
        <strain evidence="5">JA-25</strain>
    </source>
</reference>
<dbReference type="PANTHER" id="PTHR30546">
    <property type="entry name" value="FLAVODOXIN-RELATED PROTEIN WRBA-RELATED"/>
    <property type="match status" value="1"/>
</dbReference>
<dbReference type="NCBIfam" id="NF002999">
    <property type="entry name" value="PRK03767.1"/>
    <property type="match status" value="1"/>
</dbReference>
<dbReference type="NCBIfam" id="TIGR01755">
    <property type="entry name" value="flav_wrbA"/>
    <property type="match status" value="1"/>
</dbReference>
<accession>A0ABX0QIP6</accession>